<dbReference type="InterPro" id="IPR006093">
    <property type="entry name" value="Oxy_OxRdtase_FAD_BS"/>
</dbReference>
<dbReference type="EMBL" id="MRYD01000218">
    <property type="protein sequence ID" value="OSZ57144.1"/>
    <property type="molecule type" value="Genomic_DNA"/>
</dbReference>
<evidence type="ECO:0000313" key="8">
    <source>
        <dbReference type="Proteomes" id="UP000194266"/>
    </source>
</evidence>
<keyword evidence="4" id="KW-0274">FAD</keyword>
<evidence type="ECO:0000256" key="2">
    <source>
        <dbReference type="ARBA" id="ARBA00005466"/>
    </source>
</evidence>
<dbReference type="InterPro" id="IPR036318">
    <property type="entry name" value="FAD-bd_PCMH-like_sf"/>
</dbReference>
<comment type="cofactor">
    <cofactor evidence="1">
        <name>FAD</name>
        <dbReference type="ChEBI" id="CHEBI:57692"/>
    </cofactor>
</comment>
<protein>
    <submittedName>
        <fullName evidence="7">FAD-binding protein</fullName>
    </submittedName>
</protein>
<organism evidence="7 8">
    <name type="scientific">Streptomyces pharetrae CZA14</name>
    <dbReference type="NCBI Taxonomy" id="1144883"/>
    <lineage>
        <taxon>Bacteria</taxon>
        <taxon>Bacillati</taxon>
        <taxon>Actinomycetota</taxon>
        <taxon>Actinomycetes</taxon>
        <taxon>Kitasatosporales</taxon>
        <taxon>Streptomycetaceae</taxon>
        <taxon>Streptomyces</taxon>
    </lineage>
</organism>
<feature type="domain" description="FAD-binding PCMH-type" evidence="6">
    <location>
        <begin position="40"/>
        <end position="211"/>
    </location>
</feature>
<comment type="caution">
    <text evidence="7">The sequence shown here is derived from an EMBL/GenBank/DDBJ whole genome shotgun (WGS) entry which is preliminary data.</text>
</comment>
<name>A0ABX3YBE1_9ACTN</name>
<dbReference type="Proteomes" id="UP000194266">
    <property type="component" value="Unassembled WGS sequence"/>
</dbReference>
<dbReference type="InterPro" id="IPR016167">
    <property type="entry name" value="FAD-bd_PCMH_sub1"/>
</dbReference>
<evidence type="ECO:0000256" key="5">
    <source>
        <dbReference type="ARBA" id="ARBA00023002"/>
    </source>
</evidence>
<dbReference type="InterPro" id="IPR016169">
    <property type="entry name" value="FAD-bd_PCMH_sub2"/>
</dbReference>
<proteinExistence type="inferred from homology"/>
<dbReference type="PANTHER" id="PTHR42973">
    <property type="entry name" value="BINDING OXIDOREDUCTASE, PUTATIVE (AFU_ORTHOLOGUE AFUA_1G17690)-RELATED"/>
    <property type="match status" value="1"/>
</dbReference>
<dbReference type="SUPFAM" id="SSF56176">
    <property type="entry name" value="FAD-binding/transporter-associated domain-like"/>
    <property type="match status" value="1"/>
</dbReference>
<dbReference type="Gene3D" id="3.30.465.10">
    <property type="match status" value="1"/>
</dbReference>
<dbReference type="InterPro" id="IPR012951">
    <property type="entry name" value="BBE"/>
</dbReference>
<dbReference type="PROSITE" id="PS00862">
    <property type="entry name" value="OX2_COVAL_FAD"/>
    <property type="match status" value="1"/>
</dbReference>
<comment type="similarity">
    <text evidence="2">Belongs to the oxygen-dependent FAD-linked oxidoreductase family.</text>
</comment>
<accession>A0ABX3YBE1</accession>
<sequence length="460" mass="49313">MASLFKAGTALAALREDLAGDVFAPGDAGYDEARTVFNAMIDRRPAVIAQCAHEDDVVRAVRFGRELDLNIAVRGGGHSVAGMALNDNGLVVDLRRMHRVTVHPGAEAVRVEGGATMSHLDRATQPYGLATTGGRASTTGVGGFVLGGGSGWLDRWCGLAVDNLLGVELVTADGERTHASADENPDLFWALHGGGGNFGVATALTLKLHELPEFAIALLLYRPEAGREVVRTFRDVIETGPVEAGGGVLYLTAPPEDFVPPHLVGSLVCVALLTYAGSEEDLRKVAEPLLALPHEAKIVGGMPYADVQCMIDDPPGMRNYWSAEYLTGAPDDFVDVFCALAQNMPVPTGTQHVLFPLGGAVADGPAEYPVPYRDSPWVVHPFGIWADPADDQRCIPWVHDVRGHVRPWATGAVYLNFIGDEGADRVRAGLGPENTDRLAALKRRWDPDNVFRFNHNIRPA</sequence>
<dbReference type="Gene3D" id="3.30.43.10">
    <property type="entry name" value="Uridine Diphospho-n-acetylenolpyruvylglucosamine Reductase, domain 2"/>
    <property type="match status" value="1"/>
</dbReference>
<dbReference type="Pfam" id="PF08031">
    <property type="entry name" value="BBE"/>
    <property type="match status" value="1"/>
</dbReference>
<evidence type="ECO:0000259" key="6">
    <source>
        <dbReference type="PROSITE" id="PS51387"/>
    </source>
</evidence>
<dbReference type="Gene3D" id="3.40.462.20">
    <property type="match status" value="1"/>
</dbReference>
<dbReference type="Pfam" id="PF01565">
    <property type="entry name" value="FAD_binding_4"/>
    <property type="match status" value="1"/>
</dbReference>
<evidence type="ECO:0000313" key="7">
    <source>
        <dbReference type="EMBL" id="OSZ57144.1"/>
    </source>
</evidence>
<keyword evidence="8" id="KW-1185">Reference proteome</keyword>
<evidence type="ECO:0000256" key="4">
    <source>
        <dbReference type="ARBA" id="ARBA00022827"/>
    </source>
</evidence>
<dbReference type="PROSITE" id="PS51387">
    <property type="entry name" value="FAD_PCMH"/>
    <property type="match status" value="1"/>
</dbReference>
<dbReference type="RefSeq" id="WP_086172212.1">
    <property type="nucleotide sequence ID" value="NZ_MRYD01000218.1"/>
</dbReference>
<dbReference type="InterPro" id="IPR006094">
    <property type="entry name" value="Oxid_FAD_bind_N"/>
</dbReference>
<evidence type="ECO:0000256" key="3">
    <source>
        <dbReference type="ARBA" id="ARBA00022630"/>
    </source>
</evidence>
<reference evidence="7 8" key="1">
    <citation type="submission" date="2016-12" db="EMBL/GenBank/DDBJ databases">
        <title>Genome Mining:The Detection of Biosynthetic Gene Clusters to Aid in the Expression of Curamycin A produced by Streptomyces sp. strain CZA14.</title>
        <authorList>
            <person name="Durrell K.A."/>
            <person name="Kirby B.M."/>
            <person name="Khan W."/>
            <person name="Mthethwa T."/>
            <person name="Le Roes-Hill M."/>
        </authorList>
    </citation>
    <scope>NUCLEOTIDE SEQUENCE [LARGE SCALE GENOMIC DNA]</scope>
    <source>
        <strain evidence="7 8">CZA14</strain>
    </source>
</reference>
<dbReference type="InterPro" id="IPR050416">
    <property type="entry name" value="FAD-linked_Oxidoreductase"/>
</dbReference>
<dbReference type="InterPro" id="IPR016164">
    <property type="entry name" value="FAD-linked_Oxase-like_C"/>
</dbReference>
<keyword evidence="3" id="KW-0285">Flavoprotein</keyword>
<keyword evidence="5" id="KW-0560">Oxidoreductase</keyword>
<dbReference type="InterPro" id="IPR016166">
    <property type="entry name" value="FAD-bd_PCMH"/>
</dbReference>
<evidence type="ECO:0000256" key="1">
    <source>
        <dbReference type="ARBA" id="ARBA00001974"/>
    </source>
</evidence>
<dbReference type="PANTHER" id="PTHR42973:SF39">
    <property type="entry name" value="FAD-BINDING PCMH-TYPE DOMAIN-CONTAINING PROTEIN"/>
    <property type="match status" value="1"/>
</dbReference>
<gene>
    <name evidence="7" type="ORF">OQI_28950</name>
</gene>
<dbReference type="SUPFAM" id="SSF55103">
    <property type="entry name" value="FAD-linked oxidases, C-terminal domain"/>
    <property type="match status" value="1"/>
</dbReference>